<name>A0AAV6IHY1_9ERIC</name>
<dbReference type="AlphaFoldDB" id="A0AAV6IHY1"/>
<feature type="region of interest" description="Disordered" evidence="1">
    <location>
        <begin position="1"/>
        <end position="92"/>
    </location>
</feature>
<dbReference type="Proteomes" id="UP000823749">
    <property type="component" value="Chromosome 10"/>
</dbReference>
<dbReference type="EMBL" id="JACTNZ010000010">
    <property type="protein sequence ID" value="KAG5528267.1"/>
    <property type="molecule type" value="Genomic_DNA"/>
</dbReference>
<proteinExistence type="predicted"/>
<reference evidence="2" key="1">
    <citation type="submission" date="2020-08" db="EMBL/GenBank/DDBJ databases">
        <title>Plant Genome Project.</title>
        <authorList>
            <person name="Zhang R.-G."/>
        </authorList>
    </citation>
    <scope>NUCLEOTIDE SEQUENCE</scope>
    <source>
        <strain evidence="2">WSP0</strain>
        <tissue evidence="2">Leaf</tissue>
    </source>
</reference>
<evidence type="ECO:0000313" key="2">
    <source>
        <dbReference type="EMBL" id="KAG5528267.1"/>
    </source>
</evidence>
<comment type="caution">
    <text evidence="2">The sequence shown here is derived from an EMBL/GenBank/DDBJ whole genome shotgun (WGS) entry which is preliminary data.</text>
</comment>
<evidence type="ECO:0000313" key="3">
    <source>
        <dbReference type="Proteomes" id="UP000823749"/>
    </source>
</evidence>
<protein>
    <submittedName>
        <fullName evidence="2">Uncharacterized protein</fullName>
    </submittedName>
</protein>
<sequence>MDTGGSEGTSSDAEDSGDHGCKDNEDGDDIMGSEDHSGDDDDGENHSGDDDSVEDLGGDEDENDSDSDTNGNDGDGDEGNDGNVGDGGNLGVDMVQPEVEEDEEDDDAPDMILRRRTSTVLTVPDISWHPHDAAMALANLNSAEVFANLQDDSNISWDPAGGAAADDDFEVQVVEPPAVNEEAELSNKAFFEYYRLPRESMKDITVGDLGLDRIEEIGLTVQNFDKLGFDIWWAALEEAHAALVIAQNAVAAAEAVVEERRLVYKRLVEEARLGDKLIDVPLCDTDPFMKGIFGA</sequence>
<feature type="compositionally biased region" description="Acidic residues" evidence="1">
    <location>
        <begin position="50"/>
        <end position="67"/>
    </location>
</feature>
<evidence type="ECO:0000256" key="1">
    <source>
        <dbReference type="SAM" id="MobiDB-lite"/>
    </source>
</evidence>
<accession>A0AAV6IHY1</accession>
<feature type="compositionally biased region" description="Acidic residues" evidence="1">
    <location>
        <begin position="25"/>
        <end position="43"/>
    </location>
</feature>
<keyword evidence="3" id="KW-1185">Reference proteome</keyword>
<organism evidence="2 3">
    <name type="scientific">Rhododendron griersonianum</name>
    <dbReference type="NCBI Taxonomy" id="479676"/>
    <lineage>
        <taxon>Eukaryota</taxon>
        <taxon>Viridiplantae</taxon>
        <taxon>Streptophyta</taxon>
        <taxon>Embryophyta</taxon>
        <taxon>Tracheophyta</taxon>
        <taxon>Spermatophyta</taxon>
        <taxon>Magnoliopsida</taxon>
        <taxon>eudicotyledons</taxon>
        <taxon>Gunneridae</taxon>
        <taxon>Pentapetalae</taxon>
        <taxon>asterids</taxon>
        <taxon>Ericales</taxon>
        <taxon>Ericaceae</taxon>
        <taxon>Ericoideae</taxon>
        <taxon>Rhodoreae</taxon>
        <taxon>Rhododendron</taxon>
    </lineage>
</organism>
<gene>
    <name evidence="2" type="ORF">RHGRI_029068</name>
</gene>